<dbReference type="PANTHER" id="PTHR43685">
    <property type="entry name" value="GLYCOSYLTRANSFERASE"/>
    <property type="match status" value="1"/>
</dbReference>
<dbReference type="Pfam" id="PF02709">
    <property type="entry name" value="Glyco_transf_7C"/>
    <property type="match status" value="1"/>
</dbReference>
<dbReference type="InterPro" id="IPR050834">
    <property type="entry name" value="Glycosyltransf_2"/>
</dbReference>
<dbReference type="GO" id="GO:0016740">
    <property type="term" value="F:transferase activity"/>
    <property type="evidence" value="ECO:0007669"/>
    <property type="project" value="UniProtKB-KW"/>
</dbReference>
<reference evidence="5" key="1">
    <citation type="submission" date="2016-11" db="EMBL/GenBank/DDBJ databases">
        <authorList>
            <person name="Varghese N."/>
            <person name="Submissions S."/>
        </authorList>
    </citation>
    <scope>NUCLEOTIDE SEQUENCE [LARGE SCALE GENOMIC DNA]</scope>
    <source>
        <strain evidence="5">DSM 26910</strain>
    </source>
</reference>
<dbReference type="STRING" id="1484053.SAMN05444274_1168"/>
<name>A0A1M5G0W9_9BACT</name>
<feature type="domain" description="Galactosyltransferase C-terminal" evidence="3">
    <location>
        <begin position="169"/>
        <end position="229"/>
    </location>
</feature>
<dbReference type="AlphaFoldDB" id="A0A1M5G0W9"/>
<protein>
    <submittedName>
        <fullName evidence="4">Glycosyltransferase involved in cell wall bisynthesis</fullName>
    </submittedName>
</protein>
<dbReference type="EMBL" id="FQUM01000016">
    <property type="protein sequence ID" value="SHF97368.1"/>
    <property type="molecule type" value="Genomic_DNA"/>
</dbReference>
<dbReference type="PANTHER" id="PTHR43685:SF3">
    <property type="entry name" value="SLR2126 PROTEIN"/>
    <property type="match status" value="1"/>
</dbReference>
<evidence type="ECO:0000259" key="3">
    <source>
        <dbReference type="Pfam" id="PF02709"/>
    </source>
</evidence>
<dbReference type="SUPFAM" id="SSF53448">
    <property type="entry name" value="Nucleotide-diphospho-sugar transferases"/>
    <property type="match status" value="1"/>
</dbReference>
<evidence type="ECO:0000313" key="4">
    <source>
        <dbReference type="EMBL" id="SHF97368.1"/>
    </source>
</evidence>
<dbReference type="InterPro" id="IPR027791">
    <property type="entry name" value="Galactosyl_T_C"/>
</dbReference>
<dbReference type="CDD" id="cd06420">
    <property type="entry name" value="GT2_Chondriotin_Pol_N"/>
    <property type="match status" value="1"/>
</dbReference>
<sequence>MKTSLIIVTYNRPGALSLILKSIERQTVLPTEVIIADDGSTDDTLQIINTFQKKFPVPLLHVWHEDKGFRAAAIRNSAIKSSSGDYLIFSDGDLFFHKNFIRDFKTHARKNEALIGSRVFLKKTATDSRIANQRANAVFPLLSEEIETNRLNSLRFPLINKFLKPLKYSSRLRGGLLGVWKKDILAVNGWNEDFQGWGMEDTELVARLFNQGLIFKKIKFQAITYHLWHKIESREKVSTNQLLLEKTVTEKLKWCSYGLKKEPAHLS</sequence>
<dbReference type="OrthoDB" id="9815923at2"/>
<dbReference type="Pfam" id="PF00535">
    <property type="entry name" value="Glycos_transf_2"/>
    <property type="match status" value="1"/>
</dbReference>
<dbReference type="RefSeq" id="WP_073003488.1">
    <property type="nucleotide sequence ID" value="NZ_FQUM01000016.1"/>
</dbReference>
<evidence type="ECO:0000313" key="5">
    <source>
        <dbReference type="Proteomes" id="UP000184164"/>
    </source>
</evidence>
<keyword evidence="1 4" id="KW-0808">Transferase</keyword>
<evidence type="ECO:0000259" key="2">
    <source>
        <dbReference type="Pfam" id="PF00535"/>
    </source>
</evidence>
<dbReference type="InterPro" id="IPR029044">
    <property type="entry name" value="Nucleotide-diphossugar_trans"/>
</dbReference>
<proteinExistence type="predicted"/>
<organism evidence="4 5">
    <name type="scientific">Mariniphaga anaerophila</name>
    <dbReference type="NCBI Taxonomy" id="1484053"/>
    <lineage>
        <taxon>Bacteria</taxon>
        <taxon>Pseudomonadati</taxon>
        <taxon>Bacteroidota</taxon>
        <taxon>Bacteroidia</taxon>
        <taxon>Marinilabiliales</taxon>
        <taxon>Prolixibacteraceae</taxon>
        <taxon>Mariniphaga</taxon>
    </lineage>
</organism>
<accession>A0A1M5G0W9</accession>
<dbReference type="InterPro" id="IPR001173">
    <property type="entry name" value="Glyco_trans_2-like"/>
</dbReference>
<keyword evidence="5" id="KW-1185">Reference proteome</keyword>
<dbReference type="Proteomes" id="UP000184164">
    <property type="component" value="Unassembled WGS sequence"/>
</dbReference>
<gene>
    <name evidence="4" type="ORF">SAMN05444274_1168</name>
</gene>
<evidence type="ECO:0000256" key="1">
    <source>
        <dbReference type="ARBA" id="ARBA00022679"/>
    </source>
</evidence>
<feature type="domain" description="Glycosyltransferase 2-like" evidence="2">
    <location>
        <begin position="4"/>
        <end position="125"/>
    </location>
</feature>
<dbReference type="Gene3D" id="3.90.550.10">
    <property type="entry name" value="Spore Coat Polysaccharide Biosynthesis Protein SpsA, Chain A"/>
    <property type="match status" value="1"/>
</dbReference>